<proteinExistence type="predicted"/>
<dbReference type="AlphaFoldDB" id="A0A1F6ED82"/>
<dbReference type="STRING" id="1798508.A3A35_00545"/>
<protein>
    <recommendedName>
        <fullName evidence="1">DNA polymerase III delta subunit-like C-terminal domain-containing protein</fullName>
    </recommendedName>
</protein>
<dbReference type="InterPro" id="IPR048466">
    <property type="entry name" value="DNA_pol3_delta-like_C"/>
</dbReference>
<evidence type="ECO:0000313" key="3">
    <source>
        <dbReference type="Proteomes" id="UP000179115"/>
    </source>
</evidence>
<dbReference type="EMBL" id="MFLV01000011">
    <property type="protein sequence ID" value="OGG71643.1"/>
    <property type="molecule type" value="Genomic_DNA"/>
</dbReference>
<reference evidence="2 3" key="1">
    <citation type="journal article" date="2016" name="Nat. Commun.">
        <title>Thousands of microbial genomes shed light on interconnected biogeochemical processes in an aquifer system.</title>
        <authorList>
            <person name="Anantharaman K."/>
            <person name="Brown C.T."/>
            <person name="Hug L.A."/>
            <person name="Sharon I."/>
            <person name="Castelle C.J."/>
            <person name="Probst A.J."/>
            <person name="Thomas B.C."/>
            <person name="Singh A."/>
            <person name="Wilkins M.J."/>
            <person name="Karaoz U."/>
            <person name="Brodie E.L."/>
            <person name="Williams K.H."/>
            <person name="Hubbard S.S."/>
            <person name="Banfield J.F."/>
        </authorList>
    </citation>
    <scope>NUCLEOTIDE SEQUENCE [LARGE SCALE GENOMIC DNA]</scope>
</reference>
<feature type="domain" description="DNA polymerase III delta subunit-like C-terminal" evidence="1">
    <location>
        <begin position="125"/>
        <end position="238"/>
    </location>
</feature>
<sequence length="239" mass="26566">MLFLIHGGDHIKARRKLHALVDAVVAKRPETVVTMLDSESFVPEELAGLIASQGLFEVSRIAVLDQVLSEKGTIERVSGLLSDMQESHNTFILFEEKVSLDILEGAEKTDAEILHFPAAEGQKFNVFALTDALGRRDRKRLWVLFHKALLSEGEGEDTLSYISSMLFWQVKSMLLAASAATAEAASMKPFPFQKAKQSLKNYSLEEVKSLSSKLVALVHDSRRGIHDLETALERFVLSI</sequence>
<dbReference type="Proteomes" id="UP000179115">
    <property type="component" value="Unassembled WGS sequence"/>
</dbReference>
<accession>A0A1F6ED82</accession>
<dbReference type="Pfam" id="PF21694">
    <property type="entry name" value="DNA_pol3_delta_C"/>
    <property type="match status" value="1"/>
</dbReference>
<organism evidence="2 3">
    <name type="scientific">Candidatus Kaiserbacteria bacterium RIFCSPLOWO2_01_FULL_51_21</name>
    <dbReference type="NCBI Taxonomy" id="1798508"/>
    <lineage>
        <taxon>Bacteria</taxon>
        <taxon>Candidatus Kaiseribacteriota</taxon>
    </lineage>
</organism>
<evidence type="ECO:0000313" key="2">
    <source>
        <dbReference type="EMBL" id="OGG71643.1"/>
    </source>
</evidence>
<dbReference type="Gene3D" id="1.20.272.10">
    <property type="match status" value="1"/>
</dbReference>
<comment type="caution">
    <text evidence="2">The sequence shown here is derived from an EMBL/GenBank/DDBJ whole genome shotgun (WGS) entry which is preliminary data.</text>
</comment>
<gene>
    <name evidence="2" type="ORF">A3A35_00545</name>
</gene>
<evidence type="ECO:0000259" key="1">
    <source>
        <dbReference type="Pfam" id="PF21694"/>
    </source>
</evidence>
<name>A0A1F6ED82_9BACT</name>